<sequence length="87" mass="9894">VIFCTRSSDPYTFRAPADADMLGSTTRRHFLFPKFEINLDQYFGASDGFTLLSESNIDTLTGWQETSALGHWGVIRTVMPPVVWENY</sequence>
<protein>
    <submittedName>
        <fullName evidence="1">Uncharacterized protein</fullName>
    </submittedName>
</protein>
<organism evidence="1 2">
    <name type="scientific">Choiromyces venosus 120613-1</name>
    <dbReference type="NCBI Taxonomy" id="1336337"/>
    <lineage>
        <taxon>Eukaryota</taxon>
        <taxon>Fungi</taxon>
        <taxon>Dikarya</taxon>
        <taxon>Ascomycota</taxon>
        <taxon>Pezizomycotina</taxon>
        <taxon>Pezizomycetes</taxon>
        <taxon>Pezizales</taxon>
        <taxon>Tuberaceae</taxon>
        <taxon>Choiromyces</taxon>
    </lineage>
</organism>
<dbReference type="AlphaFoldDB" id="A0A3N4K9U8"/>
<name>A0A3N4K9U8_9PEZI</name>
<dbReference type="OrthoDB" id="2016285at2759"/>
<dbReference type="EMBL" id="ML120354">
    <property type="protein sequence ID" value="RPB05221.1"/>
    <property type="molecule type" value="Genomic_DNA"/>
</dbReference>
<dbReference type="STRING" id="1336337.A0A3N4K9U8"/>
<keyword evidence="2" id="KW-1185">Reference proteome</keyword>
<evidence type="ECO:0000313" key="1">
    <source>
        <dbReference type="EMBL" id="RPB05221.1"/>
    </source>
</evidence>
<accession>A0A3N4K9U8</accession>
<evidence type="ECO:0000313" key="2">
    <source>
        <dbReference type="Proteomes" id="UP000276215"/>
    </source>
</evidence>
<feature type="non-terminal residue" evidence="1">
    <location>
        <position position="1"/>
    </location>
</feature>
<gene>
    <name evidence="1" type="ORF">L873DRAFT_1664034</name>
</gene>
<dbReference type="Proteomes" id="UP000276215">
    <property type="component" value="Unassembled WGS sequence"/>
</dbReference>
<proteinExistence type="predicted"/>
<reference evidence="1 2" key="1">
    <citation type="journal article" date="2018" name="Nat. Ecol. Evol.">
        <title>Pezizomycetes genomes reveal the molecular basis of ectomycorrhizal truffle lifestyle.</title>
        <authorList>
            <person name="Murat C."/>
            <person name="Payen T."/>
            <person name="Noel B."/>
            <person name="Kuo A."/>
            <person name="Morin E."/>
            <person name="Chen J."/>
            <person name="Kohler A."/>
            <person name="Krizsan K."/>
            <person name="Balestrini R."/>
            <person name="Da Silva C."/>
            <person name="Montanini B."/>
            <person name="Hainaut M."/>
            <person name="Levati E."/>
            <person name="Barry K.W."/>
            <person name="Belfiori B."/>
            <person name="Cichocki N."/>
            <person name="Clum A."/>
            <person name="Dockter R.B."/>
            <person name="Fauchery L."/>
            <person name="Guy J."/>
            <person name="Iotti M."/>
            <person name="Le Tacon F."/>
            <person name="Lindquist E.A."/>
            <person name="Lipzen A."/>
            <person name="Malagnac F."/>
            <person name="Mello A."/>
            <person name="Molinier V."/>
            <person name="Miyauchi S."/>
            <person name="Poulain J."/>
            <person name="Riccioni C."/>
            <person name="Rubini A."/>
            <person name="Sitrit Y."/>
            <person name="Splivallo R."/>
            <person name="Traeger S."/>
            <person name="Wang M."/>
            <person name="Zifcakova L."/>
            <person name="Wipf D."/>
            <person name="Zambonelli A."/>
            <person name="Paolocci F."/>
            <person name="Nowrousian M."/>
            <person name="Ottonello S."/>
            <person name="Baldrian P."/>
            <person name="Spatafora J.W."/>
            <person name="Henrissat B."/>
            <person name="Nagy L.G."/>
            <person name="Aury J.M."/>
            <person name="Wincker P."/>
            <person name="Grigoriev I.V."/>
            <person name="Bonfante P."/>
            <person name="Martin F.M."/>
        </authorList>
    </citation>
    <scope>NUCLEOTIDE SEQUENCE [LARGE SCALE GENOMIC DNA]</scope>
    <source>
        <strain evidence="1 2">120613-1</strain>
    </source>
</reference>